<organism evidence="2 3">
    <name type="scientific">Loigolactobacillus bifermentans DSM 20003</name>
    <dbReference type="NCBI Taxonomy" id="1423726"/>
    <lineage>
        <taxon>Bacteria</taxon>
        <taxon>Bacillati</taxon>
        <taxon>Bacillota</taxon>
        <taxon>Bacilli</taxon>
        <taxon>Lactobacillales</taxon>
        <taxon>Lactobacillaceae</taxon>
        <taxon>Loigolactobacillus</taxon>
    </lineage>
</organism>
<proteinExistence type="predicted"/>
<dbReference type="InterPro" id="IPR051411">
    <property type="entry name" value="Polyketide_trans_af380"/>
</dbReference>
<evidence type="ECO:0000313" key="3">
    <source>
        <dbReference type="Proteomes" id="UP000051461"/>
    </source>
</evidence>
<dbReference type="STRING" id="1423726.FC07_GL001538"/>
<dbReference type="PANTHER" id="PTHR47751:SF1">
    <property type="entry name" value="SUPERFAMILY HYDROLASE, PUTATIVE (AFU_ORTHOLOGUE AFUA_2G16580)-RELATED"/>
    <property type="match status" value="1"/>
</dbReference>
<protein>
    <recommendedName>
        <fullName evidence="1">Serine aminopeptidase S33 domain-containing protein</fullName>
    </recommendedName>
</protein>
<dbReference type="InterPro" id="IPR022742">
    <property type="entry name" value="Hydrolase_4"/>
</dbReference>
<feature type="domain" description="Serine aminopeptidase S33" evidence="1">
    <location>
        <begin position="51"/>
        <end position="286"/>
    </location>
</feature>
<gene>
    <name evidence="2" type="ORF">FC07_GL001538</name>
</gene>
<comment type="caution">
    <text evidence="2">The sequence shown here is derived from an EMBL/GenBank/DDBJ whole genome shotgun (WGS) entry which is preliminary data.</text>
</comment>
<sequence>MEQKQIQFASRHFNLAGVLNLPDHLDTTVQHPAIVVSHPSSSDKQQTSGLYAQKLAAQGFITLAFDAGYQGQSEGTPRYIEDPAVRTEDISFAIDYLVTLPYVDANRIGALGICAGGGYTINAAKTDRRIKAVATAAAANVGAVYREAFGPDATLLQTLEQIGQQRTAEAQGAEPMITQWIPNSPAELEQAGYQDRDYIEAVDYYRTPRGQDEFAPNHLRFTSLAQVLGFDAGHLVEKLLTQPLCLVVGEKPGAFGSYRFGWEIYDRAAATDKTLTVLPGVSHYDLYDQPAPVKQALAQFVPFFQAHL</sequence>
<dbReference type="PATRIC" id="fig|1423726.3.peg.1592"/>
<dbReference type="Pfam" id="PF12146">
    <property type="entry name" value="Hydrolase_4"/>
    <property type="match status" value="1"/>
</dbReference>
<dbReference type="Gene3D" id="1.10.10.800">
    <property type="match status" value="1"/>
</dbReference>
<accession>A0A0R1GGJ6</accession>
<dbReference type="Gene3D" id="3.40.50.1820">
    <property type="entry name" value="alpha/beta hydrolase"/>
    <property type="match status" value="1"/>
</dbReference>
<dbReference type="AlphaFoldDB" id="A0A0R1GGJ6"/>
<reference evidence="2 3" key="1">
    <citation type="journal article" date="2015" name="Genome Announc.">
        <title>Expanding the biotechnology potential of lactobacilli through comparative genomics of 213 strains and associated genera.</title>
        <authorList>
            <person name="Sun Z."/>
            <person name="Harris H.M."/>
            <person name="McCann A."/>
            <person name="Guo C."/>
            <person name="Argimon S."/>
            <person name="Zhang W."/>
            <person name="Yang X."/>
            <person name="Jeffery I.B."/>
            <person name="Cooney J.C."/>
            <person name="Kagawa T.F."/>
            <person name="Liu W."/>
            <person name="Song Y."/>
            <person name="Salvetti E."/>
            <person name="Wrobel A."/>
            <person name="Rasinkangas P."/>
            <person name="Parkhill J."/>
            <person name="Rea M.C."/>
            <person name="O'Sullivan O."/>
            <person name="Ritari J."/>
            <person name="Douillard F.P."/>
            <person name="Paul Ross R."/>
            <person name="Yang R."/>
            <person name="Briner A.E."/>
            <person name="Felis G.E."/>
            <person name="de Vos W.M."/>
            <person name="Barrangou R."/>
            <person name="Klaenhammer T.R."/>
            <person name="Caufield P.W."/>
            <person name="Cui Y."/>
            <person name="Zhang H."/>
            <person name="O'Toole P.W."/>
        </authorList>
    </citation>
    <scope>NUCLEOTIDE SEQUENCE [LARGE SCALE GENOMIC DNA]</scope>
    <source>
        <strain evidence="2 3">DSM 20003</strain>
    </source>
</reference>
<dbReference type="OrthoDB" id="9805123at2"/>
<name>A0A0R1GGJ6_9LACO</name>
<dbReference type="EMBL" id="AZDA01000128">
    <property type="protein sequence ID" value="KRK33001.1"/>
    <property type="molecule type" value="Genomic_DNA"/>
</dbReference>
<dbReference type="Proteomes" id="UP000051461">
    <property type="component" value="Unassembled WGS sequence"/>
</dbReference>
<dbReference type="SUPFAM" id="SSF53474">
    <property type="entry name" value="alpha/beta-Hydrolases"/>
    <property type="match status" value="1"/>
</dbReference>
<keyword evidence="3" id="KW-1185">Reference proteome</keyword>
<dbReference type="InterPro" id="IPR029058">
    <property type="entry name" value="AB_hydrolase_fold"/>
</dbReference>
<dbReference type="RefSeq" id="WP_057905602.1">
    <property type="nucleotide sequence ID" value="NZ_AZDA01000128.1"/>
</dbReference>
<dbReference type="PANTHER" id="PTHR47751">
    <property type="entry name" value="SUPERFAMILY HYDROLASE, PUTATIVE (AFU_ORTHOLOGUE AFUA_2G16580)-RELATED"/>
    <property type="match status" value="1"/>
</dbReference>
<evidence type="ECO:0000259" key="1">
    <source>
        <dbReference type="Pfam" id="PF12146"/>
    </source>
</evidence>
<evidence type="ECO:0000313" key="2">
    <source>
        <dbReference type="EMBL" id="KRK33001.1"/>
    </source>
</evidence>